<dbReference type="EMBL" id="UOFC01000291">
    <property type="protein sequence ID" value="VAW49567.1"/>
    <property type="molecule type" value="Genomic_DNA"/>
</dbReference>
<proteinExistence type="inferred from homology"/>
<dbReference type="Pfam" id="PF07676">
    <property type="entry name" value="PD40"/>
    <property type="match status" value="1"/>
</dbReference>
<dbReference type="InterPro" id="IPR011659">
    <property type="entry name" value="WD40"/>
</dbReference>
<keyword evidence="2" id="KW-1133">Transmembrane helix</keyword>
<feature type="non-terminal residue" evidence="3">
    <location>
        <position position="233"/>
    </location>
</feature>
<evidence type="ECO:0000256" key="1">
    <source>
        <dbReference type="ARBA" id="ARBA00009820"/>
    </source>
</evidence>
<dbReference type="InterPro" id="IPR011042">
    <property type="entry name" value="6-blade_b-propeller_TolB-like"/>
</dbReference>
<organism evidence="3">
    <name type="scientific">hydrothermal vent metagenome</name>
    <dbReference type="NCBI Taxonomy" id="652676"/>
    <lineage>
        <taxon>unclassified sequences</taxon>
        <taxon>metagenomes</taxon>
        <taxon>ecological metagenomes</taxon>
    </lineage>
</organism>
<keyword evidence="2" id="KW-0812">Transmembrane</keyword>
<dbReference type="Gene3D" id="2.120.10.30">
    <property type="entry name" value="TolB, C-terminal domain"/>
    <property type="match status" value="2"/>
</dbReference>
<dbReference type="PANTHER" id="PTHR36842:SF1">
    <property type="entry name" value="PROTEIN TOLB"/>
    <property type="match status" value="1"/>
</dbReference>
<feature type="transmembrane region" description="Helical" evidence="2">
    <location>
        <begin position="21"/>
        <end position="40"/>
    </location>
</feature>
<comment type="similarity">
    <text evidence="1">Belongs to the TolB family.</text>
</comment>
<dbReference type="PANTHER" id="PTHR36842">
    <property type="entry name" value="PROTEIN TOLB HOMOLOG"/>
    <property type="match status" value="1"/>
</dbReference>
<gene>
    <name evidence="3" type="ORF">MNBD_GAMMA03-1488</name>
</gene>
<keyword evidence="2" id="KW-0472">Membrane</keyword>
<dbReference type="AlphaFoldDB" id="A0A3B0WFU4"/>
<sequence length="233" mass="27331">MELNIKQHNKKIKQMLDKQNILKSIVLCFFISCALIFSVFPKHASADNGKIAYSHVTDGYWQIWIMDTDGTNKKQVTHSHEDKRDPVWMERTKLAYRTNNGALFIVYLEQQETREVFKTYQSINNPDYSSVHQRFVFVRFDPRFSDRSEIWTTDLDEKQAQILTRDKSLKYQPVFSSDGLSIAFVKADKENKMQHHIWTMDTDGKNLKRITSGKGFETHPSFSPDQKYISFTS</sequence>
<evidence type="ECO:0000313" key="3">
    <source>
        <dbReference type="EMBL" id="VAW49567.1"/>
    </source>
</evidence>
<dbReference type="SUPFAM" id="SSF69304">
    <property type="entry name" value="Tricorn protease N-terminal domain"/>
    <property type="match status" value="1"/>
</dbReference>
<evidence type="ECO:0000256" key="2">
    <source>
        <dbReference type="SAM" id="Phobius"/>
    </source>
</evidence>
<name>A0A3B0WFU4_9ZZZZ</name>
<protein>
    <submittedName>
        <fullName evidence="3">TolB protein, periplasmic protein involved in the tonb-independent uptake of group A colicins</fullName>
    </submittedName>
</protein>
<accession>A0A3B0WFU4</accession>
<reference evidence="3" key="1">
    <citation type="submission" date="2018-06" db="EMBL/GenBank/DDBJ databases">
        <authorList>
            <person name="Zhirakovskaya E."/>
        </authorList>
    </citation>
    <scope>NUCLEOTIDE SEQUENCE</scope>
</reference>